<dbReference type="Proteomes" id="UP001228905">
    <property type="component" value="Unassembled WGS sequence"/>
</dbReference>
<dbReference type="RefSeq" id="WP_307352556.1">
    <property type="nucleotide sequence ID" value="NZ_JAUSVS010000011.1"/>
</dbReference>
<accession>A0ABU0IYR0</accession>
<reference evidence="1 2" key="1">
    <citation type="submission" date="2023-07" db="EMBL/GenBank/DDBJ databases">
        <title>Genomic Encyclopedia of Type Strains, Phase IV (KMG-IV): sequencing the most valuable type-strain genomes for metagenomic binning, comparative biology and taxonomic classification.</title>
        <authorList>
            <person name="Goeker M."/>
        </authorList>
    </citation>
    <scope>NUCLEOTIDE SEQUENCE [LARGE SCALE GENOMIC DNA]</scope>
    <source>
        <strain evidence="1 2">DSM 18695</strain>
    </source>
</reference>
<organism evidence="1 2">
    <name type="scientific">Caulobacter ginsengisoli</name>
    <dbReference type="NCBI Taxonomy" id="400775"/>
    <lineage>
        <taxon>Bacteria</taxon>
        <taxon>Pseudomonadati</taxon>
        <taxon>Pseudomonadota</taxon>
        <taxon>Alphaproteobacteria</taxon>
        <taxon>Caulobacterales</taxon>
        <taxon>Caulobacteraceae</taxon>
        <taxon>Caulobacter</taxon>
    </lineage>
</organism>
<comment type="caution">
    <text evidence="1">The sequence shown here is derived from an EMBL/GenBank/DDBJ whole genome shotgun (WGS) entry which is preliminary data.</text>
</comment>
<proteinExistence type="predicted"/>
<keyword evidence="2" id="KW-1185">Reference proteome</keyword>
<evidence type="ECO:0000313" key="1">
    <source>
        <dbReference type="EMBL" id="MDQ0466456.1"/>
    </source>
</evidence>
<dbReference type="EMBL" id="JAUSVS010000011">
    <property type="protein sequence ID" value="MDQ0466456.1"/>
    <property type="molecule type" value="Genomic_DNA"/>
</dbReference>
<evidence type="ECO:0000313" key="2">
    <source>
        <dbReference type="Proteomes" id="UP001228905"/>
    </source>
</evidence>
<protein>
    <submittedName>
        <fullName evidence="1">Uncharacterized protein</fullName>
    </submittedName>
</protein>
<sequence length="150" mass="16600">MKTVTWPDAFGYTIFCDDIRTENNNKNILIGVYNSEIILTSPFPTTLMKLVMEVHYAEKPSSSELPVVLNIYLPGDLEEAPSIVSEIGSDFRKIDLPDVDDPRCGFILAIALSPVEFKQEGQVKVRVTRGDEVIRIGAIMVRSVADAPAT</sequence>
<dbReference type="Pfam" id="PF22091">
    <property type="entry name" value="DUF6941"/>
    <property type="match status" value="1"/>
</dbReference>
<gene>
    <name evidence="1" type="ORF">QO010_004249</name>
</gene>
<dbReference type="InterPro" id="IPR054221">
    <property type="entry name" value="DUF6941"/>
</dbReference>
<name>A0ABU0IYR0_9CAUL</name>